<organism evidence="3 4">
    <name type="scientific">Jiangella ureilytica</name>
    <dbReference type="NCBI Taxonomy" id="2530374"/>
    <lineage>
        <taxon>Bacteria</taxon>
        <taxon>Bacillati</taxon>
        <taxon>Actinomycetota</taxon>
        <taxon>Actinomycetes</taxon>
        <taxon>Jiangellales</taxon>
        <taxon>Jiangellaceae</taxon>
        <taxon>Jiangella</taxon>
    </lineage>
</organism>
<dbReference type="GO" id="GO:0016853">
    <property type="term" value="F:isomerase activity"/>
    <property type="evidence" value="ECO:0007669"/>
    <property type="project" value="UniProtKB-KW"/>
</dbReference>
<reference evidence="3 4" key="1">
    <citation type="submission" date="2019-02" db="EMBL/GenBank/DDBJ databases">
        <title>Draft genome sequences of novel Actinobacteria.</title>
        <authorList>
            <person name="Sahin N."/>
            <person name="Ay H."/>
            <person name="Saygin H."/>
        </authorList>
    </citation>
    <scope>NUCLEOTIDE SEQUENCE [LARGE SCALE GENOMIC DNA]</scope>
    <source>
        <strain evidence="3 4">KC603</strain>
    </source>
</reference>
<dbReference type="PANTHER" id="PTHR30390:SF7">
    <property type="entry name" value="PHOSPHOHEPTOSE ISOMERASE"/>
    <property type="match status" value="1"/>
</dbReference>
<feature type="region of interest" description="Disordered" evidence="1">
    <location>
        <begin position="1"/>
        <end position="26"/>
    </location>
</feature>
<dbReference type="AlphaFoldDB" id="A0A4R4RP58"/>
<dbReference type="EMBL" id="SMKL01000022">
    <property type="protein sequence ID" value="TDC51510.1"/>
    <property type="molecule type" value="Genomic_DNA"/>
</dbReference>
<dbReference type="CDD" id="cd05013">
    <property type="entry name" value="SIS_RpiR"/>
    <property type="match status" value="1"/>
</dbReference>
<evidence type="ECO:0000313" key="4">
    <source>
        <dbReference type="Proteomes" id="UP000295621"/>
    </source>
</evidence>
<keyword evidence="4" id="KW-1185">Reference proteome</keyword>
<dbReference type="PROSITE" id="PS51464">
    <property type="entry name" value="SIS"/>
    <property type="match status" value="1"/>
</dbReference>
<proteinExistence type="predicted"/>
<protein>
    <submittedName>
        <fullName evidence="3">Sugar isomerase domain-containing protein</fullName>
    </submittedName>
</protein>
<dbReference type="InterPro" id="IPR035472">
    <property type="entry name" value="RpiR-like_SIS"/>
</dbReference>
<dbReference type="Proteomes" id="UP000295621">
    <property type="component" value="Unassembled WGS sequence"/>
</dbReference>
<accession>A0A4R4RP58</accession>
<dbReference type="GO" id="GO:0097367">
    <property type="term" value="F:carbohydrate derivative binding"/>
    <property type="evidence" value="ECO:0007669"/>
    <property type="project" value="InterPro"/>
</dbReference>
<dbReference type="Pfam" id="PF13580">
    <property type="entry name" value="SIS_2"/>
    <property type="match status" value="1"/>
</dbReference>
<dbReference type="InterPro" id="IPR046348">
    <property type="entry name" value="SIS_dom_sf"/>
</dbReference>
<dbReference type="SUPFAM" id="SSF53697">
    <property type="entry name" value="SIS domain"/>
    <property type="match status" value="1"/>
</dbReference>
<dbReference type="PANTHER" id="PTHR30390">
    <property type="entry name" value="SEDOHEPTULOSE 7-PHOSPHATE ISOMERASE / DNAA INITIATOR-ASSOCIATING FACTOR FOR REPLICATION INITIATION"/>
    <property type="match status" value="1"/>
</dbReference>
<gene>
    <name evidence="3" type="ORF">E1212_12065</name>
</gene>
<evidence type="ECO:0000256" key="1">
    <source>
        <dbReference type="SAM" id="MobiDB-lite"/>
    </source>
</evidence>
<keyword evidence="3" id="KW-0413">Isomerase</keyword>
<dbReference type="OrthoDB" id="9813831at2"/>
<dbReference type="GO" id="GO:1901135">
    <property type="term" value="P:carbohydrate derivative metabolic process"/>
    <property type="evidence" value="ECO:0007669"/>
    <property type="project" value="InterPro"/>
</dbReference>
<evidence type="ECO:0000313" key="3">
    <source>
        <dbReference type="EMBL" id="TDC51510.1"/>
    </source>
</evidence>
<evidence type="ECO:0000259" key="2">
    <source>
        <dbReference type="PROSITE" id="PS51464"/>
    </source>
</evidence>
<dbReference type="InterPro" id="IPR050099">
    <property type="entry name" value="SIS_GmhA/DiaA_subfam"/>
</dbReference>
<dbReference type="Gene3D" id="3.40.50.10490">
    <property type="entry name" value="Glucose-6-phosphate isomerase like protein, domain 1"/>
    <property type="match status" value="1"/>
</dbReference>
<dbReference type="NCBIfam" id="NF002805">
    <property type="entry name" value="PRK02947.1"/>
    <property type="match status" value="1"/>
</dbReference>
<sequence length="280" mass="28764">MPPTTSPGPCTSSPIDPPTEADHVTTTDLEPIGQPAAARILREAADRLIATQAGAISAAARLVADGLRAGGLIQAFATGHSRSITAEIVGRAGGLVPANALSIKDLVMYGGADPREILDPTVERDPSLAQRILDLAEIHPSDVFVITSNSGGNGSVVEMARLAKAGGHPLIAITSAEHSSQITSRHPSGQRLFELADVVIDNGSPRGDAALALPSGVRITPTSSLTGVLIAQLLVTEVCGLLLASGEDVPVLVSANVPEGDAHNEALFARYGTRLRPSEP</sequence>
<name>A0A4R4RP58_9ACTN</name>
<comment type="caution">
    <text evidence="3">The sequence shown here is derived from an EMBL/GenBank/DDBJ whole genome shotgun (WGS) entry which is preliminary data.</text>
</comment>
<feature type="domain" description="SIS" evidence="2">
    <location>
        <begin position="63"/>
        <end position="252"/>
    </location>
</feature>
<dbReference type="InterPro" id="IPR001347">
    <property type="entry name" value="SIS_dom"/>
</dbReference>